<dbReference type="Proteomes" id="UP000679725">
    <property type="component" value="Unassembled WGS sequence"/>
</dbReference>
<dbReference type="PROSITE" id="PS51820">
    <property type="entry name" value="PA14"/>
    <property type="match status" value="1"/>
</dbReference>
<dbReference type="SUPFAM" id="SSF56988">
    <property type="entry name" value="Anthrax protective antigen"/>
    <property type="match status" value="1"/>
</dbReference>
<accession>A0ABM8UV16</accession>
<evidence type="ECO:0000259" key="1">
    <source>
        <dbReference type="PROSITE" id="PS51820"/>
    </source>
</evidence>
<feature type="domain" description="PA14" evidence="1">
    <location>
        <begin position="218"/>
        <end position="358"/>
    </location>
</feature>
<sequence length="592" mass="65694">MSAVAIFNSRYLQIVFIAVFCLLNAAATAQITSLPLTKITLNDLSAFNKTNGTSWQIAGNLTASRSVPGDLKPEPGKGILIYKPEKQPSPSLISHLPHGDIDLEFNFLLSKGAAFEVLLQNTYPVKIADLWLAKEGPAYKAPGLWQHIAIHFRAAKFDGSGKKISDAKFEKILLNGQPVALRELPSTAAAEAGFAIRGLDKSFAIKELQYKTYQEKKINMSGMTFKVYPGLHKNPDTLASLTPRRTGTTDTISHRVGDRKSQLVIDGTMDVPIDGNYLFKLTAGGGAWFYINGKLVVQNRGSRDFEKAFYNQSALKKGKFPFKIVYSNSDECLVLHYEGPHIPWQSLTTPASVRLSESFDPLEYDVHSKPALQRGFMMHQNKVNPYVAAVALPAKASGKTVPGNNYACDLHKYTLLSAWHGRFIEVSNMWTERGEKQLEIPLGAKMEFSGKPLIASLANPQATWPDSVFSADGSYAARGYQLNKEGIPAYFYELNGNKVQDLITNLAANDGLARQLTIRNARSKLYVLLAEGRKIEKLGSGNYAVDDKNYYLEKLLCGKFKPVIRKDKDMEQLIIELPKSDQSIQISYQIVW</sequence>
<proteinExistence type="predicted"/>
<dbReference type="Gene3D" id="2.60.120.260">
    <property type="entry name" value="Galactose-binding domain-like"/>
    <property type="match status" value="1"/>
</dbReference>
<dbReference type="RefSeq" id="WP_215235468.1">
    <property type="nucleotide sequence ID" value="NZ_CAJRAU010000006.1"/>
</dbReference>
<comment type="caution">
    <text evidence="2">The sequence shown here is derived from an EMBL/GenBank/DDBJ whole genome shotgun (WGS) entry which is preliminary data.</text>
</comment>
<reference evidence="2 3" key="1">
    <citation type="submission" date="2021-04" db="EMBL/GenBank/DDBJ databases">
        <authorList>
            <person name="Rodrigo-Torres L."/>
            <person name="Arahal R. D."/>
            <person name="Lucena T."/>
        </authorList>
    </citation>
    <scope>NUCLEOTIDE SEQUENCE [LARGE SCALE GENOMIC DNA]</scope>
    <source>
        <strain evidence="2 3">CECT 9623</strain>
    </source>
</reference>
<name>A0ABM8UV16_9BACT</name>
<evidence type="ECO:0000313" key="2">
    <source>
        <dbReference type="EMBL" id="CAG5072538.1"/>
    </source>
</evidence>
<organism evidence="2 3">
    <name type="scientific">Dyadobacter linearis</name>
    <dbReference type="NCBI Taxonomy" id="2823330"/>
    <lineage>
        <taxon>Bacteria</taxon>
        <taxon>Pseudomonadati</taxon>
        <taxon>Bacteroidota</taxon>
        <taxon>Cytophagia</taxon>
        <taxon>Cytophagales</taxon>
        <taxon>Spirosomataceae</taxon>
        <taxon>Dyadobacter</taxon>
    </lineage>
</organism>
<dbReference type="InterPro" id="IPR011658">
    <property type="entry name" value="PA14_dom"/>
</dbReference>
<dbReference type="Pfam" id="PF07691">
    <property type="entry name" value="PA14"/>
    <property type="match status" value="1"/>
</dbReference>
<evidence type="ECO:0000313" key="3">
    <source>
        <dbReference type="Proteomes" id="UP000679725"/>
    </source>
</evidence>
<keyword evidence="3" id="KW-1185">Reference proteome</keyword>
<dbReference type="InterPro" id="IPR037524">
    <property type="entry name" value="PA14/GLEYA"/>
</dbReference>
<dbReference type="SMART" id="SM00758">
    <property type="entry name" value="PA14"/>
    <property type="match status" value="1"/>
</dbReference>
<protein>
    <recommendedName>
        <fullName evidence="1">PA14 domain-containing protein</fullName>
    </recommendedName>
</protein>
<gene>
    <name evidence="2" type="ORF">DYBT9623_04186</name>
</gene>
<dbReference type="EMBL" id="CAJRAU010000006">
    <property type="protein sequence ID" value="CAG5072538.1"/>
    <property type="molecule type" value="Genomic_DNA"/>
</dbReference>